<dbReference type="GeneID" id="4354718"/>
<sequence>MVIVIGEYEAPPDSSASRPRMSSRAQNDYRVGMPWPPDTSIKRNPTPEMRDSWIATGQETEPNYNPRACLVLRTGPIAPVEGIAYFRVPSTLKPCFGCGESGECSVVTRSLQTGLTSDYRHFPLLTVDFPRVLLVGSDLLSNKQTEELFHFILADTSVLSGVESSVVTIERIRLGEKNIRWLVIRWWSGPSGVVGRVVSELELMESSAHDHVIVAW</sequence>
<feature type="region of interest" description="Disordered" evidence="1">
    <location>
        <begin position="9"/>
        <end position="47"/>
    </location>
</feature>
<dbReference type="Proteomes" id="UP000007963">
    <property type="component" value="Unassembled WGS sequence"/>
</dbReference>
<accession>Q0C7F2</accession>
<feature type="compositionally biased region" description="Low complexity" evidence="1">
    <location>
        <begin position="11"/>
        <end position="25"/>
    </location>
</feature>
<proteinExistence type="predicted"/>
<gene>
    <name evidence="2" type="ORF">ATEG_10382</name>
</gene>
<reference evidence="3" key="1">
    <citation type="submission" date="2005-09" db="EMBL/GenBank/DDBJ databases">
        <title>Annotation of the Aspergillus terreus NIH2624 genome.</title>
        <authorList>
            <person name="Birren B.W."/>
            <person name="Lander E.S."/>
            <person name="Galagan J.E."/>
            <person name="Nusbaum C."/>
            <person name="Devon K."/>
            <person name="Henn M."/>
            <person name="Ma L.-J."/>
            <person name="Jaffe D.B."/>
            <person name="Butler J."/>
            <person name="Alvarez P."/>
            <person name="Gnerre S."/>
            <person name="Grabherr M."/>
            <person name="Kleber M."/>
            <person name="Mauceli E.W."/>
            <person name="Brockman W."/>
            <person name="Rounsley S."/>
            <person name="Young S.K."/>
            <person name="LaButti K."/>
            <person name="Pushparaj V."/>
            <person name="DeCaprio D."/>
            <person name="Crawford M."/>
            <person name="Koehrsen M."/>
            <person name="Engels R."/>
            <person name="Montgomery P."/>
            <person name="Pearson M."/>
            <person name="Howarth C."/>
            <person name="Larson L."/>
            <person name="Luoma S."/>
            <person name="White J."/>
            <person name="Alvarado L."/>
            <person name="Kodira C.D."/>
            <person name="Zeng Q."/>
            <person name="Oleary S."/>
            <person name="Yandava C."/>
            <person name="Denning D.W."/>
            <person name="Nierman W.C."/>
            <person name="Milne T."/>
            <person name="Madden K."/>
        </authorList>
    </citation>
    <scope>NUCLEOTIDE SEQUENCE [LARGE SCALE GENOMIC DNA]</scope>
    <source>
        <strain evidence="3">NIH 2624 / FGSC A1156</strain>
    </source>
</reference>
<dbReference type="VEuPathDB" id="FungiDB:ATEG_10382"/>
<protein>
    <submittedName>
        <fullName evidence="2">Uncharacterized protein</fullName>
    </submittedName>
</protein>
<organism evidence="2 3">
    <name type="scientific">Aspergillus terreus (strain NIH 2624 / FGSC A1156)</name>
    <dbReference type="NCBI Taxonomy" id="341663"/>
    <lineage>
        <taxon>Eukaryota</taxon>
        <taxon>Fungi</taxon>
        <taxon>Dikarya</taxon>
        <taxon>Ascomycota</taxon>
        <taxon>Pezizomycotina</taxon>
        <taxon>Eurotiomycetes</taxon>
        <taxon>Eurotiomycetidae</taxon>
        <taxon>Eurotiales</taxon>
        <taxon>Aspergillaceae</taxon>
        <taxon>Aspergillus</taxon>
        <taxon>Aspergillus subgen. Circumdati</taxon>
    </lineage>
</organism>
<dbReference type="RefSeq" id="XP_001218730.1">
    <property type="nucleotide sequence ID" value="XM_001218729.1"/>
</dbReference>
<evidence type="ECO:0000313" key="2">
    <source>
        <dbReference type="EMBL" id="EAU29379.1"/>
    </source>
</evidence>
<name>Q0C7F2_ASPTN</name>
<evidence type="ECO:0000256" key="1">
    <source>
        <dbReference type="SAM" id="MobiDB-lite"/>
    </source>
</evidence>
<dbReference type="HOGENOM" id="CLU_1277384_0_0_1"/>
<evidence type="ECO:0000313" key="3">
    <source>
        <dbReference type="Proteomes" id="UP000007963"/>
    </source>
</evidence>
<dbReference type="EMBL" id="CH476610">
    <property type="protein sequence ID" value="EAU29379.1"/>
    <property type="molecule type" value="Genomic_DNA"/>
</dbReference>
<dbReference type="AlphaFoldDB" id="Q0C7F2"/>